<sequence>MSAEAARSVRPAHEDVEQEAPAVVSRPGRDPALRLLEAMLFAAGEPLDEATIAARLPEGADVRGLLADLSADYADRGFNLVRVAGKWMLRTAPDLGFLLARDKPEPRRLSRAALETLAIIAYHQPVTRAEIEEIRGVSTNKGTLDVLLASGWIRLRGRRRSPGRPVTYGTTETFLVHYGLDSIGDLPGLDELRGTGLIDARVSAGLTVPLPSDDPALKDDEDPLEPEFDLSFAPEPDEGEEYGGEDEEG</sequence>
<evidence type="ECO:0000256" key="2">
    <source>
        <dbReference type="ARBA" id="ARBA00022618"/>
    </source>
</evidence>
<dbReference type="SUPFAM" id="SSF46785">
    <property type="entry name" value="Winged helix' DNA-binding domain"/>
    <property type="match status" value="2"/>
</dbReference>
<keyword evidence="4" id="KW-0131">Cell cycle</keyword>
<dbReference type="InterPro" id="IPR036388">
    <property type="entry name" value="WH-like_DNA-bd_sf"/>
</dbReference>
<reference evidence="6 7" key="1">
    <citation type="submission" date="2019-12" db="EMBL/GenBank/DDBJ databases">
        <authorList>
            <person name="Reyes-Prieto M."/>
        </authorList>
    </citation>
    <scope>NUCLEOTIDE SEQUENCE [LARGE SCALE GENOMIC DNA]</scope>
    <source>
        <strain evidence="6">HF14-78462</strain>
    </source>
</reference>
<dbReference type="Proteomes" id="UP000433050">
    <property type="component" value="Unassembled WGS sequence"/>
</dbReference>
<dbReference type="InterPro" id="IPR005234">
    <property type="entry name" value="ScpB_csome_segregation"/>
</dbReference>
<feature type="compositionally biased region" description="Acidic residues" evidence="5">
    <location>
        <begin position="235"/>
        <end position="249"/>
    </location>
</feature>
<dbReference type="Gene3D" id="1.10.10.10">
    <property type="entry name" value="Winged helix-like DNA-binding domain superfamily/Winged helix DNA-binding domain"/>
    <property type="match status" value="2"/>
</dbReference>
<keyword evidence="1" id="KW-0963">Cytoplasm</keyword>
<dbReference type="RefSeq" id="WP_159598390.1">
    <property type="nucleotide sequence ID" value="NZ_CACSAS010000001.1"/>
</dbReference>
<dbReference type="EMBL" id="CACSAS010000001">
    <property type="protein sequence ID" value="CAA0092554.1"/>
    <property type="molecule type" value="Genomic_DNA"/>
</dbReference>
<dbReference type="InterPro" id="IPR036390">
    <property type="entry name" value="WH_DNA-bd_sf"/>
</dbReference>
<keyword evidence="2" id="KW-0132">Cell division</keyword>
<dbReference type="GO" id="GO:0051304">
    <property type="term" value="P:chromosome separation"/>
    <property type="evidence" value="ECO:0007669"/>
    <property type="project" value="InterPro"/>
</dbReference>
<dbReference type="NCBIfam" id="TIGR00281">
    <property type="entry name" value="SMC-Scp complex subunit ScpB"/>
    <property type="match status" value="1"/>
</dbReference>
<dbReference type="Pfam" id="PF04079">
    <property type="entry name" value="SMC_ScpB"/>
    <property type="match status" value="1"/>
</dbReference>
<evidence type="ECO:0000256" key="5">
    <source>
        <dbReference type="SAM" id="MobiDB-lite"/>
    </source>
</evidence>
<dbReference type="AlphaFoldDB" id="A0A5S9NQ20"/>
<dbReference type="GO" id="GO:0051301">
    <property type="term" value="P:cell division"/>
    <property type="evidence" value="ECO:0007669"/>
    <property type="project" value="UniProtKB-KW"/>
</dbReference>
<keyword evidence="3" id="KW-0159">Chromosome partition</keyword>
<protein>
    <submittedName>
        <fullName evidence="6">Segregation and condensation protein B</fullName>
    </submittedName>
</protein>
<gene>
    <name evidence="6" type="primary">scpB_2</name>
    <name evidence="6" type="ORF">STARVERO_01472</name>
</gene>
<keyword evidence="7" id="KW-1185">Reference proteome</keyword>
<feature type="region of interest" description="Disordered" evidence="5">
    <location>
        <begin position="208"/>
        <end position="249"/>
    </location>
</feature>
<organism evidence="6 7">
    <name type="scientific">Starkeya nomas</name>
    <dbReference type="NCBI Taxonomy" id="2666134"/>
    <lineage>
        <taxon>Bacteria</taxon>
        <taxon>Pseudomonadati</taxon>
        <taxon>Pseudomonadota</taxon>
        <taxon>Alphaproteobacteria</taxon>
        <taxon>Hyphomicrobiales</taxon>
        <taxon>Xanthobacteraceae</taxon>
        <taxon>Starkeya</taxon>
    </lineage>
</organism>
<evidence type="ECO:0000313" key="6">
    <source>
        <dbReference type="EMBL" id="CAA0092554.1"/>
    </source>
</evidence>
<dbReference type="PANTHER" id="PTHR34298:SF2">
    <property type="entry name" value="SEGREGATION AND CONDENSATION PROTEIN B"/>
    <property type="match status" value="1"/>
</dbReference>
<feature type="region of interest" description="Disordered" evidence="5">
    <location>
        <begin position="1"/>
        <end position="24"/>
    </location>
</feature>
<accession>A0A5S9NQ20</accession>
<proteinExistence type="predicted"/>
<dbReference type="PANTHER" id="PTHR34298">
    <property type="entry name" value="SEGREGATION AND CONDENSATION PROTEIN B"/>
    <property type="match status" value="1"/>
</dbReference>
<evidence type="ECO:0000256" key="1">
    <source>
        <dbReference type="ARBA" id="ARBA00022490"/>
    </source>
</evidence>
<evidence type="ECO:0000256" key="3">
    <source>
        <dbReference type="ARBA" id="ARBA00022829"/>
    </source>
</evidence>
<evidence type="ECO:0000256" key="4">
    <source>
        <dbReference type="ARBA" id="ARBA00023306"/>
    </source>
</evidence>
<evidence type="ECO:0000313" key="7">
    <source>
        <dbReference type="Proteomes" id="UP000433050"/>
    </source>
</evidence>
<name>A0A5S9NQ20_9HYPH</name>
<feature type="compositionally biased region" description="Acidic residues" evidence="5">
    <location>
        <begin position="219"/>
        <end position="228"/>
    </location>
</feature>